<evidence type="ECO:0000259" key="5">
    <source>
        <dbReference type="PROSITE" id="PS51858"/>
    </source>
</evidence>
<comment type="caution">
    <text evidence="6">The sequence shown here is derived from an EMBL/GenBank/DDBJ whole genome shotgun (WGS) entry which is preliminary data.</text>
</comment>
<dbReference type="GO" id="GO:0101005">
    <property type="term" value="F:deubiquitinase activity"/>
    <property type="evidence" value="ECO:0007669"/>
    <property type="project" value="TreeGrafter"/>
</dbReference>
<evidence type="ECO:0000256" key="1">
    <source>
        <dbReference type="ARBA" id="ARBA00008140"/>
    </source>
</evidence>
<dbReference type="Proteomes" id="UP001152561">
    <property type="component" value="Unassembled WGS sequence"/>
</dbReference>
<proteinExistence type="inferred from homology"/>
<dbReference type="Gene3D" id="3.90.1720.30">
    <property type="entry name" value="PPPDE domains"/>
    <property type="match status" value="1"/>
</dbReference>
<feature type="region of interest" description="Disordered" evidence="4">
    <location>
        <begin position="171"/>
        <end position="195"/>
    </location>
</feature>
<evidence type="ECO:0000313" key="7">
    <source>
        <dbReference type="Proteomes" id="UP001152561"/>
    </source>
</evidence>
<dbReference type="PANTHER" id="PTHR12378">
    <property type="entry name" value="DESUMOYLATING ISOPEPTIDASE"/>
    <property type="match status" value="1"/>
</dbReference>
<keyword evidence="3" id="KW-0378">Hydrolase</keyword>
<dbReference type="EMBL" id="JAJAGQ010000008">
    <property type="protein sequence ID" value="KAJ8556446.1"/>
    <property type="molecule type" value="Genomic_DNA"/>
</dbReference>
<protein>
    <recommendedName>
        <fullName evidence="5">PPPDE domain-containing protein</fullName>
    </recommendedName>
</protein>
<dbReference type="AlphaFoldDB" id="A0A9Q1RHX8"/>
<dbReference type="GO" id="GO:0016579">
    <property type="term" value="P:protein deubiquitination"/>
    <property type="evidence" value="ECO:0007669"/>
    <property type="project" value="TreeGrafter"/>
</dbReference>
<keyword evidence="7" id="KW-1185">Reference proteome</keyword>
<evidence type="ECO:0000313" key="6">
    <source>
        <dbReference type="EMBL" id="KAJ8556446.1"/>
    </source>
</evidence>
<comment type="similarity">
    <text evidence="1">Belongs to the DeSI family.</text>
</comment>
<feature type="domain" description="PPPDE" evidence="5">
    <location>
        <begin position="22"/>
        <end position="159"/>
    </location>
</feature>
<evidence type="ECO:0000256" key="3">
    <source>
        <dbReference type="ARBA" id="ARBA00022801"/>
    </source>
</evidence>
<dbReference type="GO" id="GO:0006508">
    <property type="term" value="P:proteolysis"/>
    <property type="evidence" value="ECO:0007669"/>
    <property type="project" value="UniProtKB-KW"/>
</dbReference>
<dbReference type="PANTHER" id="PTHR12378:SF10">
    <property type="entry name" value="OS04G0548000 PROTEIN"/>
    <property type="match status" value="1"/>
</dbReference>
<accession>A0A9Q1RHX8</accession>
<dbReference type="InterPro" id="IPR042266">
    <property type="entry name" value="PPPDE_sf"/>
</dbReference>
<gene>
    <name evidence="6" type="ORF">K7X08_032198</name>
</gene>
<evidence type="ECO:0000256" key="2">
    <source>
        <dbReference type="ARBA" id="ARBA00022670"/>
    </source>
</evidence>
<dbReference type="InterPro" id="IPR008580">
    <property type="entry name" value="PPPDE_dom"/>
</dbReference>
<dbReference type="SMART" id="SM01179">
    <property type="entry name" value="DUF862"/>
    <property type="match status" value="1"/>
</dbReference>
<name>A0A9Q1RHX8_9SOLA</name>
<sequence length="392" mass="44115">MRLLRSSSSSSKEQYNGEKNGAMLYLNVYDLTPVNNYLYWVGLGVFHSGIEVHGLEYGYGAHDYPTSGVFEVEPRSCPGFIFRRSVLLGSTDMSRSEVRSFMEHISEKYNGDSYHLIAKNCNHFADEVCFRLTGKPIPGWINRLARVGSFCNCILPESIQVTRIRHLPDHQAFSEDGTDSGGSSVSADSEEEDSDHQLLTVQNSDMAFLNEKPARANTNTNTFSPINCANISELNIQFPFKLHEFQLHFPCLSGIGHHVYVVETTFAVPDFCNHVKTVGIPFSYNPFLSDNTFGLGLTWHLENSQEDSVATKFATSVQQEAGLFKGLNEIADDKALRCIILFMFVVVMLLNIHKLSHSKRLEVEKKKQNQKEPQADAILENYEALNKIVIKL</sequence>
<dbReference type="PROSITE" id="PS51858">
    <property type="entry name" value="PPPDE"/>
    <property type="match status" value="1"/>
</dbReference>
<keyword evidence="2" id="KW-0645">Protease</keyword>
<evidence type="ECO:0000256" key="4">
    <source>
        <dbReference type="SAM" id="MobiDB-lite"/>
    </source>
</evidence>
<dbReference type="Pfam" id="PF05903">
    <property type="entry name" value="Peptidase_C97"/>
    <property type="match status" value="1"/>
</dbReference>
<reference evidence="7" key="1">
    <citation type="journal article" date="2023" name="Proc. Natl. Acad. Sci. U.S.A.">
        <title>Genomic and structural basis for evolution of tropane alkaloid biosynthesis.</title>
        <authorList>
            <person name="Wanga Y.-J."/>
            <person name="Taina T."/>
            <person name="Yua J.-Y."/>
            <person name="Lia J."/>
            <person name="Xua B."/>
            <person name="Chenc J."/>
            <person name="D'Auriad J.C."/>
            <person name="Huanga J.-P."/>
            <person name="Huanga S.-X."/>
        </authorList>
    </citation>
    <scope>NUCLEOTIDE SEQUENCE [LARGE SCALE GENOMIC DNA]</scope>
    <source>
        <strain evidence="7">cv. KIB-2019</strain>
    </source>
</reference>
<organism evidence="6 7">
    <name type="scientific">Anisodus acutangulus</name>
    <dbReference type="NCBI Taxonomy" id="402998"/>
    <lineage>
        <taxon>Eukaryota</taxon>
        <taxon>Viridiplantae</taxon>
        <taxon>Streptophyta</taxon>
        <taxon>Embryophyta</taxon>
        <taxon>Tracheophyta</taxon>
        <taxon>Spermatophyta</taxon>
        <taxon>Magnoliopsida</taxon>
        <taxon>eudicotyledons</taxon>
        <taxon>Gunneridae</taxon>
        <taxon>Pentapetalae</taxon>
        <taxon>asterids</taxon>
        <taxon>lamiids</taxon>
        <taxon>Solanales</taxon>
        <taxon>Solanaceae</taxon>
        <taxon>Solanoideae</taxon>
        <taxon>Hyoscyameae</taxon>
        <taxon>Anisodus</taxon>
    </lineage>
</organism>
<dbReference type="OrthoDB" id="412286at2759"/>